<feature type="compositionally biased region" description="Low complexity" evidence="1">
    <location>
        <begin position="397"/>
        <end position="411"/>
    </location>
</feature>
<sequence length="472" mass="52313">MVSRPSLNHIRQLCAAHTSLDIDALTALAPIAADGHRAHLVLHIAAHCQDWIAGRSTPPEFITLSKHAKGLNWDAARHSADDPAQRAELELRRSIGEVATTHLVRLAEPLVQRVVRQLMHRTASRTAVLDTGDMLNVARLAVTQGIWAYDPARCSGPYYLRRWIEEHAHRNAAPVMYQVSVPTRTHRKFVRLAAVRATLASQLNREPTHGELLAHPDSGFTQADLDDERATRPRRCRTGAGLNPGLPEDLSAEIDPMVPATHDRADSQPNDVETEVIDKLGEQRQLAAVGWRAAVQILQLGEQQTEILARHAGLPPHESLSESQRSEDTIAAHLGLPAAMVHEVLMEIRCQLSFTAGRLHHILGRLSTEDIEQLELVTFQRYLGPLPADSPPPSPLPRLLTMPLPTGLPQPRTEDRSNQPTPVSRYLCGHCGWRGHERARQPRFVLRQLRCPDCDRCADLTTETSGVANPQS</sequence>
<dbReference type="AlphaFoldDB" id="A0A7W7FUA5"/>
<evidence type="ECO:0000313" key="3">
    <source>
        <dbReference type="Proteomes" id="UP000533598"/>
    </source>
</evidence>
<feature type="region of interest" description="Disordered" evidence="1">
    <location>
        <begin position="387"/>
        <end position="421"/>
    </location>
</feature>
<feature type="region of interest" description="Disordered" evidence="1">
    <location>
        <begin position="229"/>
        <end position="251"/>
    </location>
</feature>
<dbReference type="EMBL" id="JACHMH010000001">
    <property type="protein sequence ID" value="MBB4677243.1"/>
    <property type="molecule type" value="Genomic_DNA"/>
</dbReference>
<organism evidence="2 3">
    <name type="scientific">Crossiella cryophila</name>
    <dbReference type="NCBI Taxonomy" id="43355"/>
    <lineage>
        <taxon>Bacteria</taxon>
        <taxon>Bacillati</taxon>
        <taxon>Actinomycetota</taxon>
        <taxon>Actinomycetes</taxon>
        <taxon>Pseudonocardiales</taxon>
        <taxon>Pseudonocardiaceae</taxon>
        <taxon>Crossiella</taxon>
    </lineage>
</organism>
<gene>
    <name evidence="2" type="ORF">HNR67_003361</name>
</gene>
<evidence type="ECO:0000313" key="2">
    <source>
        <dbReference type="EMBL" id="MBB4677243.1"/>
    </source>
</evidence>
<evidence type="ECO:0000256" key="1">
    <source>
        <dbReference type="SAM" id="MobiDB-lite"/>
    </source>
</evidence>
<comment type="caution">
    <text evidence="2">The sequence shown here is derived from an EMBL/GenBank/DDBJ whole genome shotgun (WGS) entry which is preliminary data.</text>
</comment>
<reference evidence="2 3" key="1">
    <citation type="submission" date="2020-08" db="EMBL/GenBank/DDBJ databases">
        <title>Sequencing the genomes of 1000 actinobacteria strains.</title>
        <authorList>
            <person name="Klenk H.-P."/>
        </authorList>
    </citation>
    <scope>NUCLEOTIDE SEQUENCE [LARGE SCALE GENOMIC DNA]</scope>
    <source>
        <strain evidence="2 3">DSM 44230</strain>
    </source>
</reference>
<accession>A0A7W7FUA5</accession>
<proteinExistence type="predicted"/>
<evidence type="ECO:0008006" key="4">
    <source>
        <dbReference type="Google" id="ProtNLM"/>
    </source>
</evidence>
<keyword evidence="3" id="KW-1185">Reference proteome</keyword>
<dbReference type="RefSeq" id="WP_185003202.1">
    <property type="nucleotide sequence ID" value="NZ_BAAAUI010000050.1"/>
</dbReference>
<name>A0A7W7FUA5_9PSEU</name>
<dbReference type="Proteomes" id="UP000533598">
    <property type="component" value="Unassembled WGS sequence"/>
</dbReference>
<protein>
    <recommendedName>
        <fullName evidence="4">RNA polymerase sigma-70 region 2 domain-containing protein</fullName>
    </recommendedName>
</protein>